<accession>A0A645C114</accession>
<dbReference type="EMBL" id="VSSQ01024033">
    <property type="protein sequence ID" value="MPM71319.1"/>
    <property type="molecule type" value="Genomic_DNA"/>
</dbReference>
<feature type="compositionally biased region" description="Basic residues" evidence="1">
    <location>
        <begin position="94"/>
        <end position="104"/>
    </location>
</feature>
<comment type="caution">
    <text evidence="2">The sequence shown here is derived from an EMBL/GenBank/DDBJ whole genome shotgun (WGS) entry which is preliminary data.</text>
</comment>
<name>A0A645C114_9ZZZZ</name>
<sequence>MQQPALLVQRHAPRQRHLGCVLRLQAVGHFVDLNLCAPSGCRACPGLQPGEHGIRDFKAVAGLLGTVHFHRLPDVGQGHVHNLRVGQLRGRAFRGRGLGRRGGGRRLPAAAGQQGQAHKEQGQIP</sequence>
<protein>
    <submittedName>
        <fullName evidence="2">Uncharacterized protein</fullName>
    </submittedName>
</protein>
<dbReference type="AlphaFoldDB" id="A0A645C114"/>
<evidence type="ECO:0000313" key="2">
    <source>
        <dbReference type="EMBL" id="MPM71319.1"/>
    </source>
</evidence>
<proteinExistence type="predicted"/>
<feature type="compositionally biased region" description="Low complexity" evidence="1">
    <location>
        <begin position="106"/>
        <end position="116"/>
    </location>
</feature>
<reference evidence="2" key="1">
    <citation type="submission" date="2019-08" db="EMBL/GenBank/DDBJ databases">
        <authorList>
            <person name="Kucharzyk K."/>
            <person name="Murdoch R.W."/>
            <person name="Higgins S."/>
            <person name="Loffler F."/>
        </authorList>
    </citation>
    <scope>NUCLEOTIDE SEQUENCE</scope>
</reference>
<feature type="region of interest" description="Disordered" evidence="1">
    <location>
        <begin position="94"/>
        <end position="125"/>
    </location>
</feature>
<evidence type="ECO:0000256" key="1">
    <source>
        <dbReference type="SAM" id="MobiDB-lite"/>
    </source>
</evidence>
<organism evidence="2">
    <name type="scientific">bioreactor metagenome</name>
    <dbReference type="NCBI Taxonomy" id="1076179"/>
    <lineage>
        <taxon>unclassified sequences</taxon>
        <taxon>metagenomes</taxon>
        <taxon>ecological metagenomes</taxon>
    </lineage>
</organism>
<gene>
    <name evidence="2" type="ORF">SDC9_118283</name>
</gene>